<dbReference type="PIRSF" id="PIRSF005690">
    <property type="entry name" value="GerBA"/>
    <property type="match status" value="1"/>
</dbReference>
<feature type="region of interest" description="Disordered" evidence="3">
    <location>
        <begin position="1"/>
        <end position="27"/>
    </location>
</feature>
<proteinExistence type="inferred from homology"/>
<evidence type="ECO:0000256" key="4">
    <source>
        <dbReference type="SAM" id="Phobius"/>
    </source>
</evidence>
<feature type="compositionally biased region" description="Basic residues" evidence="3">
    <location>
        <begin position="499"/>
        <end position="508"/>
    </location>
</feature>
<feature type="region of interest" description="Disordered" evidence="3">
    <location>
        <begin position="497"/>
        <end position="522"/>
    </location>
</feature>
<dbReference type="InterPro" id="IPR050768">
    <property type="entry name" value="UPF0353/GerABKA_families"/>
</dbReference>
<dbReference type="Pfam" id="PF03323">
    <property type="entry name" value="GerA"/>
    <property type="match status" value="1"/>
</dbReference>
<feature type="transmembrane region" description="Helical" evidence="4">
    <location>
        <begin position="407"/>
        <end position="425"/>
    </location>
</feature>
<dbReference type="PANTHER" id="PTHR22550:SF5">
    <property type="entry name" value="LEUCINE ZIPPER PROTEIN 4"/>
    <property type="match status" value="1"/>
</dbReference>
<comment type="caution">
    <text evidence="5">The sequence shown here is derived from an EMBL/GenBank/DDBJ whole genome shotgun (WGS) entry which is preliminary data.</text>
</comment>
<comment type="similarity">
    <text evidence="1">Belongs to the GerABKA family.</text>
</comment>
<evidence type="ECO:0000256" key="3">
    <source>
        <dbReference type="SAM" id="MobiDB-lite"/>
    </source>
</evidence>
<dbReference type="EMBL" id="JAVDQG010000002">
    <property type="protein sequence ID" value="MDR6224977.1"/>
    <property type="molecule type" value="Genomic_DNA"/>
</dbReference>
<keyword evidence="4" id="KW-0812">Transmembrane</keyword>
<keyword evidence="4" id="KW-1133">Transmembrane helix</keyword>
<feature type="compositionally biased region" description="Basic residues" evidence="3">
    <location>
        <begin position="1"/>
        <end position="13"/>
    </location>
</feature>
<sequence length="522" mass="58283">MKNRRHRKGRTRKNGCPPNGGNGASASRRLHLDLAQNRRVLQRIYSDAQDIVFRSFLIGGEREAQLIYLDGMTDIRGIEEYVLKPLMRHIPQGLEEIRHLIMEEIPVSSVKLIGTFDECTEEISLGNPVLLVDGSNQAVMLKLSQWEKRPIEEPKTEPSIRGSQEGFSESLQTNTTLIRRKIRSTKLKVTRLVLGRYTQTRIHVIYIDGIADPGLVAEVQKRLRGVEIDGVLESGYLEEMIEDAPWSPFPQIKSTERADVIVGNLLEGQVAILVDGTKDALVVPTTLTSLLQATDDYFYRSLYSSSIRLLRYSSLFLALVLPGVYVALLNFHQEMIPPGLLISMASAHEEVPFPTLIETLLMQLAFELLREAGLRLPRQVGSAVTIVGALVVGQAAVSAGFVSAPVVIVIALTGIASFTAPHYSLEWAIRILRIVMILLGGGMGMLGIMFGLIAIAIHLCGLRSFGVPYLSPIAPIQAGDWKDTWYRNHWWKMDTRPHLTGKRNRRRQPMGQRPHPPRKGDE</sequence>
<evidence type="ECO:0000313" key="6">
    <source>
        <dbReference type="Proteomes" id="UP001185012"/>
    </source>
</evidence>
<evidence type="ECO:0000313" key="5">
    <source>
        <dbReference type="EMBL" id="MDR6224977.1"/>
    </source>
</evidence>
<accession>A0ABU1IKA7</accession>
<keyword evidence="2 4" id="KW-0472">Membrane</keyword>
<name>A0ABU1IKA7_9BACL</name>
<feature type="transmembrane region" description="Helical" evidence="4">
    <location>
        <begin position="437"/>
        <end position="459"/>
    </location>
</feature>
<feature type="transmembrane region" description="Helical" evidence="4">
    <location>
        <begin position="309"/>
        <end position="331"/>
    </location>
</feature>
<gene>
    <name evidence="5" type="ORF">JOE21_000968</name>
</gene>
<dbReference type="Proteomes" id="UP001185012">
    <property type="component" value="Unassembled WGS sequence"/>
</dbReference>
<dbReference type="RefSeq" id="WP_309863023.1">
    <property type="nucleotide sequence ID" value="NZ_JAVDQG010000002.1"/>
</dbReference>
<organism evidence="5 6">
    <name type="scientific">Desmospora profundinema</name>
    <dbReference type="NCBI Taxonomy" id="1571184"/>
    <lineage>
        <taxon>Bacteria</taxon>
        <taxon>Bacillati</taxon>
        <taxon>Bacillota</taxon>
        <taxon>Bacilli</taxon>
        <taxon>Bacillales</taxon>
        <taxon>Thermoactinomycetaceae</taxon>
        <taxon>Desmospora</taxon>
    </lineage>
</organism>
<keyword evidence="6" id="KW-1185">Reference proteome</keyword>
<protein>
    <submittedName>
        <fullName evidence="5">Spore germination protein KA</fullName>
    </submittedName>
</protein>
<evidence type="ECO:0000256" key="1">
    <source>
        <dbReference type="ARBA" id="ARBA00005278"/>
    </source>
</evidence>
<evidence type="ECO:0000256" key="2">
    <source>
        <dbReference type="ARBA" id="ARBA00023136"/>
    </source>
</evidence>
<reference evidence="5 6" key="1">
    <citation type="submission" date="2023-07" db="EMBL/GenBank/DDBJ databases">
        <title>Genomic Encyclopedia of Type Strains, Phase IV (KMG-IV): sequencing the most valuable type-strain genomes for metagenomic binning, comparative biology and taxonomic classification.</title>
        <authorList>
            <person name="Goeker M."/>
        </authorList>
    </citation>
    <scope>NUCLEOTIDE SEQUENCE [LARGE SCALE GENOMIC DNA]</scope>
    <source>
        <strain evidence="5 6">DSM 45903</strain>
    </source>
</reference>
<dbReference type="PANTHER" id="PTHR22550">
    <property type="entry name" value="SPORE GERMINATION PROTEIN"/>
    <property type="match status" value="1"/>
</dbReference>
<dbReference type="InterPro" id="IPR004995">
    <property type="entry name" value="Spore_Ger"/>
</dbReference>